<dbReference type="PANTHER" id="PTHR42940:SF8">
    <property type="entry name" value="VACUOLAR PROTEIN SORTING-ASSOCIATED PROTEIN 11"/>
    <property type="match status" value="1"/>
</dbReference>
<sequence length="349" mass="36488">MHRQSMTAYNAPLEATRTDTPVPTGTQVLVKISHCGVCHSDLHMIDGFFDMGDDKKLDVTGGRSLPFTLGHEIAGEVAAVGSDVKDGINIGEPCAVYPWIGCGECAMCKTGDEHLCKTTHHLGITVDGGYASHVIAPHPRYIFDITGIDRQLAGGLMCSGITSYGALKKALAYNRGGPLVIVGAGGVGMMGLQLAIALWDGPVIVADIDPVKRDAALAAGASHVFDSSNKEARKALFKACGPADASIDFVGAESSLNFAQSVIGKGAAVIVVGLLGGKFSTPIPMFPLRPFSIHGVFVASLGDTKELLELVRSGKVTPPVVSTRPLAQANQALDDLRHGRVIGRVVLEV</sequence>
<dbReference type="InterPro" id="IPR002328">
    <property type="entry name" value="ADH_Zn_CS"/>
</dbReference>
<dbReference type="InterPro" id="IPR020843">
    <property type="entry name" value="ER"/>
</dbReference>
<gene>
    <name evidence="7" type="ORF">MNBD_ALPHA08-1984</name>
</gene>
<keyword evidence="5 7" id="KW-0560">Oxidoreductase</keyword>
<keyword evidence="4" id="KW-0862">Zinc</keyword>
<dbReference type="Gene3D" id="3.40.50.720">
    <property type="entry name" value="NAD(P)-binding Rossmann-like Domain"/>
    <property type="match status" value="1"/>
</dbReference>
<evidence type="ECO:0000256" key="3">
    <source>
        <dbReference type="ARBA" id="ARBA00022723"/>
    </source>
</evidence>
<evidence type="ECO:0000256" key="4">
    <source>
        <dbReference type="ARBA" id="ARBA00022833"/>
    </source>
</evidence>
<dbReference type="SMART" id="SM00829">
    <property type="entry name" value="PKS_ER"/>
    <property type="match status" value="1"/>
</dbReference>
<comment type="cofactor">
    <cofactor evidence="1">
        <name>Zn(2+)</name>
        <dbReference type="ChEBI" id="CHEBI:29105"/>
    </cofactor>
</comment>
<dbReference type="EC" id="1.1.1.1" evidence="7"/>
<comment type="similarity">
    <text evidence="2">Belongs to the zinc-containing alcohol dehydrogenase family.</text>
</comment>
<evidence type="ECO:0000256" key="2">
    <source>
        <dbReference type="ARBA" id="ARBA00008072"/>
    </source>
</evidence>
<dbReference type="EMBL" id="UOEC01000082">
    <property type="protein sequence ID" value="VAV90693.1"/>
    <property type="molecule type" value="Genomic_DNA"/>
</dbReference>
<proteinExistence type="inferred from homology"/>
<evidence type="ECO:0000259" key="6">
    <source>
        <dbReference type="SMART" id="SM00829"/>
    </source>
</evidence>
<protein>
    <submittedName>
        <fullName evidence="7">Alcohol dehydrogenase</fullName>
        <ecNumber evidence="7">1.1.1.1</ecNumber>
    </submittedName>
</protein>
<dbReference type="CDD" id="cd08240">
    <property type="entry name" value="6_hydroxyhexanoate_dh_like"/>
    <property type="match status" value="1"/>
</dbReference>
<name>A0A3B0S2M3_9ZZZZ</name>
<keyword evidence="3" id="KW-0479">Metal-binding</keyword>
<dbReference type="GO" id="GO:0008270">
    <property type="term" value="F:zinc ion binding"/>
    <property type="evidence" value="ECO:0007669"/>
    <property type="project" value="InterPro"/>
</dbReference>
<dbReference type="Pfam" id="PF00107">
    <property type="entry name" value="ADH_zinc_N"/>
    <property type="match status" value="1"/>
</dbReference>
<dbReference type="PANTHER" id="PTHR42940">
    <property type="entry name" value="ALCOHOL DEHYDROGENASE 1-RELATED"/>
    <property type="match status" value="1"/>
</dbReference>
<dbReference type="SUPFAM" id="SSF51735">
    <property type="entry name" value="NAD(P)-binding Rossmann-fold domains"/>
    <property type="match status" value="1"/>
</dbReference>
<dbReference type="AlphaFoldDB" id="A0A3B0S2M3"/>
<evidence type="ECO:0000256" key="1">
    <source>
        <dbReference type="ARBA" id="ARBA00001947"/>
    </source>
</evidence>
<feature type="domain" description="Enoyl reductase (ER)" evidence="6">
    <location>
        <begin position="11"/>
        <end position="347"/>
    </location>
</feature>
<dbReference type="SUPFAM" id="SSF50129">
    <property type="entry name" value="GroES-like"/>
    <property type="match status" value="1"/>
</dbReference>
<accession>A0A3B0S2M3</accession>
<dbReference type="InterPro" id="IPR013149">
    <property type="entry name" value="ADH-like_C"/>
</dbReference>
<dbReference type="Pfam" id="PF08240">
    <property type="entry name" value="ADH_N"/>
    <property type="match status" value="1"/>
</dbReference>
<reference evidence="7" key="1">
    <citation type="submission" date="2018-06" db="EMBL/GenBank/DDBJ databases">
        <authorList>
            <person name="Zhirakovskaya E."/>
        </authorList>
    </citation>
    <scope>NUCLEOTIDE SEQUENCE</scope>
</reference>
<evidence type="ECO:0000313" key="7">
    <source>
        <dbReference type="EMBL" id="VAV90693.1"/>
    </source>
</evidence>
<dbReference type="InterPro" id="IPR011032">
    <property type="entry name" value="GroES-like_sf"/>
</dbReference>
<evidence type="ECO:0000256" key="5">
    <source>
        <dbReference type="ARBA" id="ARBA00023002"/>
    </source>
</evidence>
<dbReference type="PROSITE" id="PS00059">
    <property type="entry name" value="ADH_ZINC"/>
    <property type="match status" value="1"/>
</dbReference>
<dbReference type="InterPro" id="IPR036291">
    <property type="entry name" value="NAD(P)-bd_dom_sf"/>
</dbReference>
<organism evidence="7">
    <name type="scientific">hydrothermal vent metagenome</name>
    <dbReference type="NCBI Taxonomy" id="652676"/>
    <lineage>
        <taxon>unclassified sequences</taxon>
        <taxon>metagenomes</taxon>
        <taxon>ecological metagenomes</taxon>
    </lineage>
</organism>
<dbReference type="GO" id="GO:0005737">
    <property type="term" value="C:cytoplasm"/>
    <property type="evidence" value="ECO:0007669"/>
    <property type="project" value="TreeGrafter"/>
</dbReference>
<dbReference type="Gene3D" id="3.90.180.10">
    <property type="entry name" value="Medium-chain alcohol dehydrogenases, catalytic domain"/>
    <property type="match status" value="1"/>
</dbReference>
<dbReference type="GO" id="GO:0004022">
    <property type="term" value="F:alcohol dehydrogenase (NAD+) activity"/>
    <property type="evidence" value="ECO:0007669"/>
    <property type="project" value="UniProtKB-EC"/>
</dbReference>
<dbReference type="InterPro" id="IPR013154">
    <property type="entry name" value="ADH-like_N"/>
</dbReference>